<dbReference type="Proteomes" id="UP000467700">
    <property type="component" value="Unassembled WGS sequence"/>
</dbReference>
<keyword evidence="3" id="KW-1185">Reference proteome</keyword>
<feature type="region of interest" description="Disordered" evidence="1">
    <location>
        <begin position="195"/>
        <end position="233"/>
    </location>
</feature>
<dbReference type="AlphaFoldDB" id="A0A8S0WUR3"/>
<gene>
    <name evidence="2" type="ORF">AAE3_LOCUS8235</name>
</gene>
<feature type="region of interest" description="Disordered" evidence="1">
    <location>
        <begin position="67"/>
        <end position="118"/>
    </location>
</feature>
<accession>A0A8S0WUR3</accession>
<feature type="compositionally biased region" description="Low complexity" evidence="1">
    <location>
        <begin position="72"/>
        <end position="87"/>
    </location>
</feature>
<organism evidence="2 3">
    <name type="scientific">Cyclocybe aegerita</name>
    <name type="common">Black poplar mushroom</name>
    <name type="synonym">Agrocybe aegerita</name>
    <dbReference type="NCBI Taxonomy" id="1973307"/>
    <lineage>
        <taxon>Eukaryota</taxon>
        <taxon>Fungi</taxon>
        <taxon>Dikarya</taxon>
        <taxon>Basidiomycota</taxon>
        <taxon>Agaricomycotina</taxon>
        <taxon>Agaricomycetes</taxon>
        <taxon>Agaricomycetidae</taxon>
        <taxon>Agaricales</taxon>
        <taxon>Agaricineae</taxon>
        <taxon>Bolbitiaceae</taxon>
        <taxon>Cyclocybe</taxon>
    </lineage>
</organism>
<sequence length="263" mass="28117">MVNFLKYVRALFKKNPKRLRPETISSWCSPGSTIPDVVRQDDFAEKAYSPSGMHLYGSAATVTQVPYPPSAPRSAASQARSVQPSQRLPTITSQYTRSAGAPSVRSGHSKHDRIRAIPPASNRGWAAQTPAAYRSAGALYASPPVPAGYPSQPSYIAAQTGYRLYNAPCAQPRYNPYGSVATAPSLPLAQRGLIQTSSTKRDPRPTPAPVYYQGVAPSTRGHPAPTPASQQGQAPGVFLTLNNCPNTMVIVHPPARQGPSPPF</sequence>
<dbReference type="OrthoDB" id="10406176at2759"/>
<protein>
    <submittedName>
        <fullName evidence="2">Uncharacterized protein</fullName>
    </submittedName>
</protein>
<reference evidence="2 3" key="1">
    <citation type="submission" date="2020-01" db="EMBL/GenBank/DDBJ databases">
        <authorList>
            <person name="Gupta K D."/>
        </authorList>
    </citation>
    <scope>NUCLEOTIDE SEQUENCE [LARGE SCALE GENOMIC DNA]</scope>
</reference>
<comment type="caution">
    <text evidence="2">The sequence shown here is derived from an EMBL/GenBank/DDBJ whole genome shotgun (WGS) entry which is preliminary data.</text>
</comment>
<evidence type="ECO:0000313" key="3">
    <source>
        <dbReference type="Proteomes" id="UP000467700"/>
    </source>
</evidence>
<dbReference type="EMBL" id="CACVBS010000052">
    <property type="protein sequence ID" value="CAA7266116.1"/>
    <property type="molecule type" value="Genomic_DNA"/>
</dbReference>
<feature type="compositionally biased region" description="Polar residues" evidence="1">
    <location>
        <begin position="88"/>
        <end position="97"/>
    </location>
</feature>
<evidence type="ECO:0000256" key="1">
    <source>
        <dbReference type="SAM" id="MobiDB-lite"/>
    </source>
</evidence>
<evidence type="ECO:0000313" key="2">
    <source>
        <dbReference type="EMBL" id="CAA7266116.1"/>
    </source>
</evidence>
<proteinExistence type="predicted"/>
<name>A0A8S0WUR3_CYCAE</name>